<accession>A0A6C2U380</accession>
<dbReference type="InterPro" id="IPR011990">
    <property type="entry name" value="TPR-like_helical_dom_sf"/>
</dbReference>
<proteinExistence type="predicted"/>
<dbReference type="RefSeq" id="WP_136079931.1">
    <property type="nucleotide sequence ID" value="NZ_CAAHFG010000001.1"/>
</dbReference>
<organism evidence="1 2">
    <name type="scientific">Pontiella desulfatans</name>
    <dbReference type="NCBI Taxonomy" id="2750659"/>
    <lineage>
        <taxon>Bacteria</taxon>
        <taxon>Pseudomonadati</taxon>
        <taxon>Kiritimatiellota</taxon>
        <taxon>Kiritimatiellia</taxon>
        <taxon>Kiritimatiellales</taxon>
        <taxon>Pontiellaceae</taxon>
        <taxon>Pontiella</taxon>
    </lineage>
</organism>
<dbReference type="EMBL" id="CAAHFG010000001">
    <property type="protein sequence ID" value="VGO14450.1"/>
    <property type="molecule type" value="Genomic_DNA"/>
</dbReference>
<dbReference type="AlphaFoldDB" id="A0A6C2U380"/>
<keyword evidence="2" id="KW-1185">Reference proteome</keyword>
<dbReference type="Pfam" id="PF14559">
    <property type="entry name" value="TPR_19"/>
    <property type="match status" value="1"/>
</dbReference>
<dbReference type="SUPFAM" id="SSF48452">
    <property type="entry name" value="TPR-like"/>
    <property type="match status" value="1"/>
</dbReference>
<name>A0A6C2U380_PONDE</name>
<evidence type="ECO:0000313" key="2">
    <source>
        <dbReference type="Proteomes" id="UP000366872"/>
    </source>
</evidence>
<dbReference type="Gene3D" id="1.25.40.10">
    <property type="entry name" value="Tetratricopeptide repeat domain"/>
    <property type="match status" value="1"/>
</dbReference>
<gene>
    <name evidence="1" type="ORF">PDESU_03012</name>
</gene>
<evidence type="ECO:0000313" key="1">
    <source>
        <dbReference type="EMBL" id="VGO14450.1"/>
    </source>
</evidence>
<dbReference type="Proteomes" id="UP000366872">
    <property type="component" value="Unassembled WGS sequence"/>
</dbReference>
<protein>
    <submittedName>
        <fullName evidence="1">Uncharacterized protein</fullName>
    </submittedName>
</protein>
<sequence length="117" mass="13309">MNATEKQRYLREKHWAQSRRAESRGDYRKALEIHKLILADDRESYAVFLRAGWLAYRLGAYEEAIGFYEQARRISNDDWPVQGIMNCLVALGDTAAAAKLSESIYGVRKPVSRSAAA</sequence>
<reference evidence="1 2" key="1">
    <citation type="submission" date="2019-04" db="EMBL/GenBank/DDBJ databases">
        <authorList>
            <person name="Van Vliet M D."/>
        </authorList>
    </citation>
    <scope>NUCLEOTIDE SEQUENCE [LARGE SCALE GENOMIC DNA]</scope>
    <source>
        <strain evidence="1 2">F1</strain>
    </source>
</reference>